<evidence type="ECO:0000313" key="7">
    <source>
        <dbReference type="Proteomes" id="UP000235598"/>
    </source>
</evidence>
<dbReference type="CDD" id="cd00009">
    <property type="entry name" value="AAA"/>
    <property type="match status" value="1"/>
</dbReference>
<name>A0A2N6VRG6_9MICO</name>
<dbReference type="PANTHER" id="PTHR42759:SF5">
    <property type="entry name" value="METHANOL DEHYDROGENASE REGULATOR"/>
    <property type="match status" value="1"/>
</dbReference>
<dbReference type="PANTHER" id="PTHR42759">
    <property type="entry name" value="MOXR FAMILY PROTEIN"/>
    <property type="match status" value="1"/>
</dbReference>
<comment type="similarity">
    <text evidence="3">Belongs to the MoxR family.</text>
</comment>
<dbReference type="InterPro" id="IPR041628">
    <property type="entry name" value="ChlI/MoxR_AAA_lid"/>
</dbReference>
<keyword evidence="1" id="KW-0547">Nucleotide-binding</keyword>
<dbReference type="PIRSF" id="PIRSF002849">
    <property type="entry name" value="AAA_ATPase_chaperone_MoxR_prd"/>
    <property type="match status" value="1"/>
</dbReference>
<evidence type="ECO:0000259" key="5">
    <source>
        <dbReference type="Pfam" id="PF17863"/>
    </source>
</evidence>
<dbReference type="EMBL" id="PNHK01000001">
    <property type="protein sequence ID" value="PMD06730.1"/>
    <property type="molecule type" value="Genomic_DNA"/>
</dbReference>
<dbReference type="InterPro" id="IPR027417">
    <property type="entry name" value="P-loop_NTPase"/>
</dbReference>
<dbReference type="Proteomes" id="UP000235598">
    <property type="component" value="Unassembled WGS sequence"/>
</dbReference>
<feature type="domain" description="ChlI/MoxR AAA lid" evidence="5">
    <location>
        <begin position="251"/>
        <end position="320"/>
    </location>
</feature>
<dbReference type="InterPro" id="IPR011703">
    <property type="entry name" value="ATPase_AAA-3"/>
</dbReference>
<evidence type="ECO:0000313" key="6">
    <source>
        <dbReference type="EMBL" id="PMD06730.1"/>
    </source>
</evidence>
<evidence type="ECO:0000256" key="2">
    <source>
        <dbReference type="ARBA" id="ARBA00022840"/>
    </source>
</evidence>
<sequence length="328" mass="35473">MEMTCAIGQNGEMSTPTEAEIASIAELAARARNSMNTVLDGKDRVVELSLITLLAGGHLLLEDVPGVGKTLLAKALGRVVDGSVRRIQFTPDLLPTDVVGVNLFNQETRHFEFRAGPVFSNVVIADEINRASPKTQSAMLECMAEGQASVDGTTYLMPQPFIVVATQNPIDMEGTYSLPEAQRDRFMIRTSVGYPSVESEAQMLAHNTGRDPLDELSPVTTLEEIERARVAVTNVTATAELRNYMVRLLTATRSHDAISVGVSPRGGVLLLRAAQAHAVLNGRNYVTPDDVQDLAQEVLAHRIIAVESDHPEHTSQLIRDVVAATPVS</sequence>
<evidence type="ECO:0000259" key="4">
    <source>
        <dbReference type="Pfam" id="PF07726"/>
    </source>
</evidence>
<reference evidence="6 7" key="1">
    <citation type="submission" date="2017-09" db="EMBL/GenBank/DDBJ databases">
        <title>Bacterial strain isolated from the female urinary microbiota.</title>
        <authorList>
            <person name="Thomas-White K."/>
            <person name="Kumar N."/>
            <person name="Forster S."/>
            <person name="Putonti C."/>
            <person name="Lawley T."/>
            <person name="Wolfe A.J."/>
        </authorList>
    </citation>
    <scope>NUCLEOTIDE SEQUENCE [LARGE SCALE GENOMIC DNA]</scope>
    <source>
        <strain evidence="6 7">UMB1301</strain>
    </source>
</reference>
<dbReference type="Gene3D" id="1.10.8.80">
    <property type="entry name" value="Magnesium chelatase subunit I, C-Terminal domain"/>
    <property type="match status" value="1"/>
</dbReference>
<dbReference type="Gene3D" id="3.40.50.300">
    <property type="entry name" value="P-loop containing nucleotide triphosphate hydrolases"/>
    <property type="match status" value="1"/>
</dbReference>
<protein>
    <submittedName>
        <fullName evidence="6">ATPase</fullName>
    </submittedName>
</protein>
<dbReference type="AlphaFoldDB" id="A0A2N6VRG6"/>
<evidence type="ECO:0000256" key="3">
    <source>
        <dbReference type="ARBA" id="ARBA00061607"/>
    </source>
</evidence>
<comment type="caution">
    <text evidence="6">The sequence shown here is derived from an EMBL/GenBank/DDBJ whole genome shotgun (WGS) entry which is preliminary data.</text>
</comment>
<dbReference type="Pfam" id="PF07726">
    <property type="entry name" value="AAA_3"/>
    <property type="match status" value="1"/>
</dbReference>
<dbReference type="FunFam" id="3.40.50.300:FF:000640">
    <property type="entry name" value="MoxR family ATPase"/>
    <property type="match status" value="1"/>
</dbReference>
<feature type="domain" description="ATPase AAA-3" evidence="4">
    <location>
        <begin position="58"/>
        <end position="188"/>
    </location>
</feature>
<dbReference type="Pfam" id="PF17863">
    <property type="entry name" value="AAA_lid_2"/>
    <property type="match status" value="1"/>
</dbReference>
<organism evidence="6 7">
    <name type="scientific">Brevibacterium paucivorans</name>
    <dbReference type="NCBI Taxonomy" id="170994"/>
    <lineage>
        <taxon>Bacteria</taxon>
        <taxon>Bacillati</taxon>
        <taxon>Actinomycetota</taxon>
        <taxon>Actinomycetes</taxon>
        <taxon>Micrococcales</taxon>
        <taxon>Brevibacteriaceae</taxon>
        <taxon>Brevibacterium</taxon>
    </lineage>
</organism>
<dbReference type="SUPFAM" id="SSF52540">
    <property type="entry name" value="P-loop containing nucleoside triphosphate hydrolases"/>
    <property type="match status" value="1"/>
</dbReference>
<dbReference type="GO" id="GO:0016887">
    <property type="term" value="F:ATP hydrolysis activity"/>
    <property type="evidence" value="ECO:0007669"/>
    <property type="project" value="InterPro"/>
</dbReference>
<dbReference type="InterPro" id="IPR050764">
    <property type="entry name" value="CbbQ/NirQ/NorQ/GpvN"/>
</dbReference>
<evidence type="ECO:0000256" key="1">
    <source>
        <dbReference type="ARBA" id="ARBA00022741"/>
    </source>
</evidence>
<proteinExistence type="inferred from homology"/>
<accession>A0A2N6VRG6</accession>
<keyword evidence="2" id="KW-0067">ATP-binding</keyword>
<gene>
    <name evidence="6" type="ORF">CJ199_04475</name>
</gene>
<dbReference type="GO" id="GO:0005524">
    <property type="term" value="F:ATP binding"/>
    <property type="evidence" value="ECO:0007669"/>
    <property type="project" value="UniProtKB-KW"/>
</dbReference>
<dbReference type="OrthoDB" id="9808397at2"/>